<accession>A0A7J3M439</accession>
<protein>
    <submittedName>
        <fullName evidence="1">Uncharacterized protein</fullName>
    </submittedName>
</protein>
<comment type="caution">
    <text evidence="1">The sequence shown here is derived from an EMBL/GenBank/DDBJ whole genome shotgun (WGS) entry which is preliminary data.</text>
</comment>
<reference evidence="1" key="1">
    <citation type="journal article" date="2020" name="mSystems">
        <title>Genome- and Community-Level Interaction Insights into Carbon Utilization and Element Cycling Functions of Hydrothermarchaeota in Hydrothermal Sediment.</title>
        <authorList>
            <person name="Zhou Z."/>
            <person name="Liu Y."/>
            <person name="Xu W."/>
            <person name="Pan J."/>
            <person name="Luo Z.H."/>
            <person name="Li M."/>
        </authorList>
    </citation>
    <scope>NUCLEOTIDE SEQUENCE [LARGE SCALE GENOMIC DNA]</scope>
    <source>
        <strain evidence="1">SpSt-587</strain>
    </source>
</reference>
<dbReference type="EMBL" id="DSYZ01000105">
    <property type="protein sequence ID" value="HGT83160.1"/>
    <property type="molecule type" value="Genomic_DNA"/>
</dbReference>
<dbReference type="AlphaFoldDB" id="A0A7J3M439"/>
<evidence type="ECO:0000313" key="1">
    <source>
        <dbReference type="EMBL" id="HGT83160.1"/>
    </source>
</evidence>
<organism evidence="1">
    <name type="scientific">Archaeoglobus fulgidus</name>
    <dbReference type="NCBI Taxonomy" id="2234"/>
    <lineage>
        <taxon>Archaea</taxon>
        <taxon>Methanobacteriati</taxon>
        <taxon>Methanobacteriota</taxon>
        <taxon>Archaeoglobi</taxon>
        <taxon>Archaeoglobales</taxon>
        <taxon>Archaeoglobaceae</taxon>
        <taxon>Archaeoglobus</taxon>
    </lineage>
</organism>
<sequence>MYFELWIDRSRSKEIIEKLRKVCEEVWEVYYNYDLIVKVKSDEVLKIDGVLFYKRHYRC</sequence>
<name>A0A7J3M439_ARCFL</name>
<gene>
    <name evidence="1" type="ORF">ENT52_05485</name>
</gene>
<proteinExistence type="predicted"/>